<dbReference type="PANTHER" id="PTHR11102:SF160">
    <property type="entry name" value="ERAD-ASSOCIATED E3 UBIQUITIN-PROTEIN LIGASE COMPONENT HRD3"/>
    <property type="match status" value="1"/>
</dbReference>
<keyword evidence="1" id="KW-0732">Signal</keyword>
<dbReference type="Pfam" id="PF08238">
    <property type="entry name" value="Sel1"/>
    <property type="match status" value="3"/>
</dbReference>
<evidence type="ECO:0000256" key="1">
    <source>
        <dbReference type="SAM" id="SignalP"/>
    </source>
</evidence>
<dbReference type="EMBL" id="CBTB010000247">
    <property type="protein sequence ID" value="CDH34635.1"/>
    <property type="molecule type" value="Genomic_DNA"/>
</dbReference>
<proteinExistence type="predicted"/>
<comment type="caution">
    <text evidence="2">The sequence shown here is derived from an EMBL/GenBank/DDBJ whole genome shotgun (WGS) entry which is preliminary data.</text>
</comment>
<evidence type="ECO:0000313" key="2">
    <source>
        <dbReference type="EMBL" id="CDH34635.1"/>
    </source>
</evidence>
<feature type="signal peptide" evidence="1">
    <location>
        <begin position="1"/>
        <end position="22"/>
    </location>
</feature>
<name>A0A077QMP3_XENBV</name>
<reference evidence="2" key="1">
    <citation type="submission" date="2013-07" db="EMBL/GenBank/DDBJ databases">
        <title>Sub-species coevolution in mutualistic symbiosis.</title>
        <authorList>
            <person name="Murfin K."/>
            <person name="Klassen J."/>
            <person name="Lee M."/>
            <person name="Forst S."/>
            <person name="Stock P."/>
            <person name="Goodrich-Blair H."/>
        </authorList>
    </citation>
    <scope>NUCLEOTIDE SEQUENCE [LARGE SCALE GENOMIC DNA]</scope>
    <source>
        <strain evidence="2">Intermedium</strain>
    </source>
</reference>
<feature type="chain" id="PRO_5001722524" description="Beta-lactamase" evidence="1">
    <location>
        <begin position="23"/>
        <end position="177"/>
    </location>
</feature>
<organism evidence="2">
    <name type="scientific">Xenorhabdus bovienii str. Intermedium</name>
    <dbReference type="NCBI Taxonomy" id="1379677"/>
    <lineage>
        <taxon>Bacteria</taxon>
        <taxon>Pseudomonadati</taxon>
        <taxon>Pseudomonadota</taxon>
        <taxon>Gammaproteobacteria</taxon>
        <taxon>Enterobacterales</taxon>
        <taxon>Morganellaceae</taxon>
        <taxon>Xenorhabdus</taxon>
    </lineage>
</organism>
<dbReference type="InterPro" id="IPR050767">
    <property type="entry name" value="Sel1_AlgK"/>
</dbReference>
<dbReference type="SUPFAM" id="SSF81901">
    <property type="entry name" value="HCP-like"/>
    <property type="match status" value="1"/>
</dbReference>
<dbReference type="PANTHER" id="PTHR11102">
    <property type="entry name" value="SEL-1-LIKE PROTEIN"/>
    <property type="match status" value="1"/>
</dbReference>
<dbReference type="SMART" id="SM00671">
    <property type="entry name" value="SEL1"/>
    <property type="match status" value="3"/>
</dbReference>
<dbReference type="AlphaFoldDB" id="A0A077QMP3"/>
<dbReference type="Proteomes" id="UP000028480">
    <property type="component" value="Unassembled WGS sequence"/>
</dbReference>
<gene>
    <name evidence="2" type="ORF">XBI1_400005</name>
</gene>
<sequence>MKKKAQTLFVVFLLIITTTCYSESNGSENFNVKIKQMDEKTHIEILHTLANSGHIGAQYELGIMYAEGKGVKQDYIKAKDWYEKAALQGDMDSQASLGFMYYNAEGIPQDYIKAKEWFETAAAQGSAASQAFLGIMYYVGEGAQKDYGKAKEWFKKSCDNGYQVGCESVTKMNIYGE</sequence>
<dbReference type="InterPro" id="IPR006597">
    <property type="entry name" value="Sel1-like"/>
</dbReference>
<dbReference type="Gene3D" id="1.25.40.10">
    <property type="entry name" value="Tetratricopeptide repeat domain"/>
    <property type="match status" value="1"/>
</dbReference>
<dbReference type="HOGENOM" id="CLU_000288_36_8_6"/>
<dbReference type="InterPro" id="IPR011990">
    <property type="entry name" value="TPR-like_helical_dom_sf"/>
</dbReference>
<evidence type="ECO:0008006" key="3">
    <source>
        <dbReference type="Google" id="ProtNLM"/>
    </source>
</evidence>
<dbReference type="RefSeq" id="WP_051874804.1">
    <property type="nucleotide sequence ID" value="NZ_CAWLWA010000031.1"/>
</dbReference>
<protein>
    <recommendedName>
        <fullName evidence="3">Beta-lactamase</fullName>
    </recommendedName>
</protein>
<accession>A0A077QMP3</accession>